<evidence type="ECO:0000256" key="2">
    <source>
        <dbReference type="ARBA" id="ARBA00022723"/>
    </source>
</evidence>
<dbReference type="PANTHER" id="PTHR10543">
    <property type="entry name" value="BETA-CAROTENE DIOXYGENASE"/>
    <property type="match status" value="1"/>
</dbReference>
<feature type="binding site" evidence="5">
    <location>
        <position position="251"/>
    </location>
    <ligand>
        <name>Fe cation</name>
        <dbReference type="ChEBI" id="CHEBI:24875"/>
        <note>catalytic</note>
    </ligand>
</feature>
<dbReference type="InterPro" id="IPR004294">
    <property type="entry name" value="Carotenoid_Oase"/>
</dbReference>
<gene>
    <name evidence="6" type="ORF">PGLA1383_LOCUS20706</name>
    <name evidence="7" type="ORF">PGLA2088_LOCUS41998</name>
</gene>
<dbReference type="GO" id="GO:0042574">
    <property type="term" value="P:retinal metabolic process"/>
    <property type="evidence" value="ECO:0007669"/>
    <property type="project" value="TreeGrafter"/>
</dbReference>
<evidence type="ECO:0000256" key="1">
    <source>
        <dbReference type="ARBA" id="ARBA00006787"/>
    </source>
</evidence>
<comment type="cofactor">
    <cofactor evidence="5">
        <name>Fe(2+)</name>
        <dbReference type="ChEBI" id="CHEBI:29033"/>
    </cofactor>
    <text evidence="5">Binds 1 Fe(2+) ion per subunit.</text>
</comment>
<dbReference type="GO" id="GO:0046872">
    <property type="term" value="F:metal ion binding"/>
    <property type="evidence" value="ECO:0007669"/>
    <property type="project" value="UniProtKB-KW"/>
</dbReference>
<reference evidence="7" key="1">
    <citation type="submission" date="2021-02" db="EMBL/GenBank/DDBJ databases">
        <authorList>
            <person name="Dougan E. K."/>
            <person name="Rhodes N."/>
            <person name="Thang M."/>
            <person name="Chan C."/>
        </authorList>
    </citation>
    <scope>NUCLEOTIDE SEQUENCE</scope>
</reference>
<dbReference type="Pfam" id="PF03055">
    <property type="entry name" value="RPE65"/>
    <property type="match status" value="1"/>
</dbReference>
<accession>A0A813LD32</accession>
<protein>
    <submittedName>
        <fullName evidence="7">Uncharacterized protein</fullName>
    </submittedName>
</protein>
<dbReference type="Proteomes" id="UP000654075">
    <property type="component" value="Unassembled WGS sequence"/>
</dbReference>
<dbReference type="EMBL" id="CAJNNV010014326">
    <property type="protein sequence ID" value="CAE8602466.1"/>
    <property type="molecule type" value="Genomic_DNA"/>
</dbReference>
<dbReference type="OMA" id="MLPNCKA"/>
<dbReference type="GO" id="GO:0016121">
    <property type="term" value="P:carotene catabolic process"/>
    <property type="evidence" value="ECO:0007669"/>
    <property type="project" value="TreeGrafter"/>
</dbReference>
<evidence type="ECO:0000256" key="5">
    <source>
        <dbReference type="PIRSR" id="PIRSR604294-1"/>
    </source>
</evidence>
<evidence type="ECO:0000313" key="6">
    <source>
        <dbReference type="EMBL" id="CAE8602466.1"/>
    </source>
</evidence>
<organism evidence="7 8">
    <name type="scientific">Polarella glacialis</name>
    <name type="common">Dinoflagellate</name>
    <dbReference type="NCBI Taxonomy" id="89957"/>
    <lineage>
        <taxon>Eukaryota</taxon>
        <taxon>Sar</taxon>
        <taxon>Alveolata</taxon>
        <taxon>Dinophyceae</taxon>
        <taxon>Suessiales</taxon>
        <taxon>Suessiaceae</taxon>
        <taxon>Polarella</taxon>
    </lineage>
</organism>
<dbReference type="GO" id="GO:0003834">
    <property type="term" value="F:beta-carotene 15,15'-dioxygenase activity"/>
    <property type="evidence" value="ECO:0007669"/>
    <property type="project" value="TreeGrafter"/>
</dbReference>
<name>A0A813LD32_POLGL</name>
<feature type="binding site" evidence="5">
    <location>
        <position position="564"/>
    </location>
    <ligand>
        <name>Fe cation</name>
        <dbReference type="ChEBI" id="CHEBI:24875"/>
        <note>catalytic</note>
    </ligand>
</feature>
<dbReference type="Proteomes" id="UP000626109">
    <property type="component" value="Unassembled WGS sequence"/>
</dbReference>
<sequence length="573" mass="63560">MAQSRSRSSPGRSDCNGLARRIRALRVLLLGALIGLGARTDFSFVQGAGHTTTRLQARASRCLQLTASAAARVEDDVGYNLLFESAGEEFANRSMTPSFGAFPEYVKGDFVIPSIGQFEMGNRKFVGFLDCFGKMQRFRIDGNRVDATYRMMETQFFNNSMEAGTISNGLLFFETEPRRENPWYLGSINNMPPFAPNDNTYVNTMRVGQSLLSLTDSYTMMLIDPESMRVTGTKVFEDNLKGLVCYTGSAHPLKDPTTGEWIDFVGNADLFSDSTSIICYALSEESPNARRRISDVVMDTAPYMHSFGVTEKYIVLPRMPVKFSAQEVAMKPMAAAFQQVDLTEEGPQNAFHIVPLNGSKGFIRTLPVDAPLWYVHTVNSYENATGIVIDLSTTAQNPFASDLTLAAARSKKIRDQGATGGTNLIKRYVLPWDRDVPVMTETLSDPQTSTDFPTINPKYKSQKHCFYWAVEWYAKTKSYASMAIVKYDVCTGGQKRAWSRKGWYPSEATMVPSNKDDAMEDEGVLLFTALDGASDQSFLIGLDAKTMEVVAEVGPFPRIAFTTHGNFYPAVDS</sequence>
<evidence type="ECO:0000256" key="3">
    <source>
        <dbReference type="ARBA" id="ARBA00023002"/>
    </source>
</evidence>
<comment type="caution">
    <text evidence="7">The sequence shown here is derived from an EMBL/GenBank/DDBJ whole genome shotgun (WGS) entry which is preliminary data.</text>
</comment>
<evidence type="ECO:0000256" key="4">
    <source>
        <dbReference type="ARBA" id="ARBA00023004"/>
    </source>
</evidence>
<keyword evidence="2 5" id="KW-0479">Metal-binding</keyword>
<comment type="similarity">
    <text evidence="1">Belongs to the carotenoid oxygenase family.</text>
</comment>
<evidence type="ECO:0000313" key="7">
    <source>
        <dbReference type="EMBL" id="CAE8721551.1"/>
    </source>
</evidence>
<dbReference type="PANTHER" id="PTHR10543:SF24">
    <property type="entry name" value="CAROTENOID ISOMEROOXYGENASE"/>
    <property type="match status" value="1"/>
</dbReference>
<keyword evidence="4 5" id="KW-0408">Iron</keyword>
<evidence type="ECO:0000313" key="8">
    <source>
        <dbReference type="Proteomes" id="UP000626109"/>
    </source>
</evidence>
<evidence type="ECO:0000313" key="9">
    <source>
        <dbReference type="Proteomes" id="UP000654075"/>
    </source>
</evidence>
<dbReference type="EMBL" id="CAJNNW010034087">
    <property type="protein sequence ID" value="CAE8721551.1"/>
    <property type="molecule type" value="Genomic_DNA"/>
</dbReference>
<dbReference type="OrthoDB" id="407010at2759"/>
<dbReference type="GO" id="GO:0010436">
    <property type="term" value="F:carotenoid dioxygenase activity"/>
    <property type="evidence" value="ECO:0007669"/>
    <property type="project" value="TreeGrafter"/>
</dbReference>
<keyword evidence="3" id="KW-0560">Oxidoreductase</keyword>
<keyword evidence="9" id="KW-1185">Reference proteome</keyword>
<feature type="binding site" evidence="5">
    <location>
        <position position="376"/>
    </location>
    <ligand>
        <name>Fe cation</name>
        <dbReference type="ChEBI" id="CHEBI:24875"/>
        <note>catalytic</note>
    </ligand>
</feature>
<dbReference type="AlphaFoldDB" id="A0A813LD32"/>
<proteinExistence type="inferred from homology"/>
<feature type="binding site" evidence="5">
    <location>
        <position position="305"/>
    </location>
    <ligand>
        <name>Fe cation</name>
        <dbReference type="ChEBI" id="CHEBI:24875"/>
        <note>catalytic</note>
    </ligand>
</feature>